<comment type="similarity">
    <text evidence="2">Belongs to the IL-17 family.</text>
</comment>
<evidence type="ECO:0000256" key="4">
    <source>
        <dbReference type="ARBA" id="ARBA00022525"/>
    </source>
</evidence>
<dbReference type="CTD" id="53342"/>
<dbReference type="Ensembl" id="ENSATET00000002482.3">
    <property type="protein sequence ID" value="ENSATEP00000002456.2"/>
    <property type="gene ID" value="ENSATEG00000001692.3"/>
</dbReference>
<dbReference type="GeneID" id="113173114"/>
<sequence length="339" mass="39300">MCLHHLRVVFVKKELKGTESCSVKTFFHRVSSVFWHQTTRMMPRRIRVLLLLLHLTVLLLGWSSGANRVRKKATGTRSCLDLPEELLEQMFGRLSVGVMSAFHHALQLEPEDKLNLSCPTTARTTADRKTRLPINLLSISPWAYRMSYSPTRYPRYIPEAYCLCTGCLMGPHGEESPQYRSTPVYSPSVILRRTGSCVGGRHSYIERYVSIAVGCTCVPLLHKERNDQRSNQSLERNDQRSNQSLERNDQRSNQSLERNDQRSNQSLERNDQRSNQSLERNDQRSNQSLERNDQRSNQSLERNDQRSNQSLERNDQRSNQSLERVEPKGKRRVSSRKTV</sequence>
<keyword evidence="8" id="KW-1185">Reference proteome</keyword>
<evidence type="ECO:0000313" key="8">
    <source>
        <dbReference type="Proteomes" id="UP000265040"/>
    </source>
</evidence>
<dbReference type="InterPro" id="IPR029034">
    <property type="entry name" value="Cystine-knot_cytokine"/>
</dbReference>
<keyword evidence="3" id="KW-0202">Cytokine</keyword>
<accession>A0A3Q1IDD0</accession>
<dbReference type="GeneTree" id="ENSGT00940000161739"/>
<dbReference type="GO" id="GO:0006954">
    <property type="term" value="P:inflammatory response"/>
    <property type="evidence" value="ECO:0007669"/>
    <property type="project" value="InterPro"/>
</dbReference>
<dbReference type="InterPro" id="IPR010345">
    <property type="entry name" value="IL-17_fam"/>
</dbReference>
<dbReference type="InterPro" id="IPR020440">
    <property type="entry name" value="IL-17_chr"/>
</dbReference>
<evidence type="ECO:0000256" key="6">
    <source>
        <dbReference type="SAM" id="MobiDB-lite"/>
    </source>
</evidence>
<dbReference type="OMA" id="NQTHFLV"/>
<dbReference type="STRING" id="64144.ENSATEP00000002456"/>
<organism evidence="7 8">
    <name type="scientific">Anabas testudineus</name>
    <name type="common">Climbing perch</name>
    <name type="synonym">Anthias testudineus</name>
    <dbReference type="NCBI Taxonomy" id="64144"/>
    <lineage>
        <taxon>Eukaryota</taxon>
        <taxon>Metazoa</taxon>
        <taxon>Chordata</taxon>
        <taxon>Craniata</taxon>
        <taxon>Vertebrata</taxon>
        <taxon>Euteleostomi</taxon>
        <taxon>Actinopterygii</taxon>
        <taxon>Neopterygii</taxon>
        <taxon>Teleostei</taxon>
        <taxon>Neoteleostei</taxon>
        <taxon>Acanthomorphata</taxon>
        <taxon>Anabantaria</taxon>
        <taxon>Anabantiformes</taxon>
        <taxon>Anabantoidei</taxon>
        <taxon>Anabantidae</taxon>
        <taxon>Anabas</taxon>
    </lineage>
</organism>
<keyword evidence="4" id="KW-0964">Secreted</keyword>
<evidence type="ECO:0000256" key="1">
    <source>
        <dbReference type="ARBA" id="ARBA00004613"/>
    </source>
</evidence>
<dbReference type="FunCoup" id="A0A3Q1IDD0">
    <property type="interactions" value="624"/>
</dbReference>
<proteinExistence type="inferred from homology"/>
<dbReference type="SUPFAM" id="SSF57501">
    <property type="entry name" value="Cystine-knot cytokines"/>
    <property type="match status" value="1"/>
</dbReference>
<feature type="compositionally biased region" description="Basic residues" evidence="6">
    <location>
        <begin position="329"/>
        <end position="339"/>
    </location>
</feature>
<dbReference type="InParanoid" id="A0A3Q1IDD0"/>
<keyword evidence="5" id="KW-0732">Signal</keyword>
<comment type="subcellular location">
    <subcellularLocation>
        <location evidence="1">Secreted</location>
    </subcellularLocation>
</comment>
<dbReference type="AlphaFoldDB" id="A0A3Q1IDD0"/>
<dbReference type="PRINTS" id="PR01932">
    <property type="entry name" value="INTRLEUKIN17"/>
</dbReference>
<dbReference type="Pfam" id="PF06083">
    <property type="entry name" value="IL17"/>
    <property type="match status" value="1"/>
</dbReference>
<name>A0A3Q1IDD0_ANATE</name>
<reference evidence="7" key="1">
    <citation type="submission" date="2021-04" db="EMBL/GenBank/DDBJ databases">
        <authorList>
            <consortium name="Wellcome Sanger Institute Data Sharing"/>
        </authorList>
    </citation>
    <scope>NUCLEOTIDE SEQUENCE [LARGE SCALE GENOMIC DNA]</scope>
</reference>
<dbReference type="Gene3D" id="2.10.90.10">
    <property type="entry name" value="Cystine-knot cytokines"/>
    <property type="match status" value="1"/>
</dbReference>
<dbReference type="GO" id="GO:0005615">
    <property type="term" value="C:extracellular space"/>
    <property type="evidence" value="ECO:0007669"/>
    <property type="project" value="UniProtKB-KW"/>
</dbReference>
<feature type="region of interest" description="Disordered" evidence="6">
    <location>
        <begin position="227"/>
        <end position="339"/>
    </location>
</feature>
<evidence type="ECO:0000256" key="3">
    <source>
        <dbReference type="ARBA" id="ARBA00022514"/>
    </source>
</evidence>
<dbReference type="RefSeq" id="XP_026232213.1">
    <property type="nucleotide sequence ID" value="XM_026376428.1"/>
</dbReference>
<dbReference type="GO" id="GO:0005125">
    <property type="term" value="F:cytokine activity"/>
    <property type="evidence" value="ECO:0007669"/>
    <property type="project" value="UniProtKB-KW"/>
</dbReference>
<feature type="compositionally biased region" description="Polar residues" evidence="6">
    <location>
        <begin position="229"/>
        <end position="322"/>
    </location>
</feature>
<dbReference type="FunFam" id="2.10.90.10:FF:000044">
    <property type="entry name" value="Interleukin 17D"/>
    <property type="match status" value="1"/>
</dbReference>
<dbReference type="Proteomes" id="UP000265040">
    <property type="component" value="Chromosome 21"/>
</dbReference>
<evidence type="ECO:0000313" key="7">
    <source>
        <dbReference type="Ensembl" id="ENSATEP00000002456.2"/>
    </source>
</evidence>
<protein>
    <submittedName>
        <fullName evidence="7">Interleukin 17d</fullName>
    </submittedName>
</protein>
<reference evidence="7" key="2">
    <citation type="submission" date="2025-08" db="UniProtKB">
        <authorList>
            <consortium name="Ensembl"/>
        </authorList>
    </citation>
    <scope>IDENTIFICATION</scope>
</reference>
<evidence type="ECO:0000256" key="5">
    <source>
        <dbReference type="ARBA" id="ARBA00022729"/>
    </source>
</evidence>
<evidence type="ECO:0000256" key="2">
    <source>
        <dbReference type="ARBA" id="ARBA00007236"/>
    </source>
</evidence>
<reference evidence="7" key="3">
    <citation type="submission" date="2025-09" db="UniProtKB">
        <authorList>
            <consortium name="Ensembl"/>
        </authorList>
    </citation>
    <scope>IDENTIFICATION</scope>
</reference>